<evidence type="ECO:0000259" key="5">
    <source>
        <dbReference type="Pfam" id="PF00150"/>
    </source>
</evidence>
<accession>A0A371JUV0</accession>
<keyword evidence="2 3" id="KW-0326">Glycosidase</keyword>
<dbReference type="PANTHER" id="PTHR34142">
    <property type="entry name" value="ENDO-BETA-1,4-GLUCANASE A"/>
    <property type="match status" value="1"/>
</dbReference>
<feature type="signal peptide" evidence="4">
    <location>
        <begin position="1"/>
        <end position="23"/>
    </location>
</feature>
<gene>
    <name evidence="6" type="ORF">DX873_05215</name>
</gene>
<comment type="caution">
    <text evidence="6">The sequence shown here is derived from an EMBL/GenBank/DDBJ whole genome shotgun (WGS) entry which is preliminary data.</text>
</comment>
<dbReference type="PANTHER" id="PTHR34142:SF1">
    <property type="entry name" value="GLYCOSIDE HYDROLASE FAMILY 5 DOMAIN-CONTAINING PROTEIN"/>
    <property type="match status" value="1"/>
</dbReference>
<dbReference type="InterPro" id="IPR017853">
    <property type="entry name" value="GH"/>
</dbReference>
<protein>
    <submittedName>
        <fullName evidence="6">Glycoside hydrolase family 5 protein</fullName>
    </submittedName>
</protein>
<feature type="domain" description="Glycoside hydrolase family 5" evidence="5">
    <location>
        <begin position="38"/>
        <end position="304"/>
    </location>
</feature>
<evidence type="ECO:0000256" key="4">
    <source>
        <dbReference type="SAM" id="SignalP"/>
    </source>
</evidence>
<proteinExistence type="inferred from homology"/>
<evidence type="ECO:0000256" key="2">
    <source>
        <dbReference type="ARBA" id="ARBA00023295"/>
    </source>
</evidence>
<dbReference type="Gene3D" id="3.20.20.80">
    <property type="entry name" value="Glycosidases"/>
    <property type="match status" value="1"/>
</dbReference>
<dbReference type="SUPFAM" id="SSF51445">
    <property type="entry name" value="(Trans)glycosidases"/>
    <property type="match status" value="1"/>
</dbReference>
<dbReference type="Pfam" id="PF00150">
    <property type="entry name" value="Cellulase"/>
    <property type="match status" value="1"/>
</dbReference>
<evidence type="ECO:0000256" key="1">
    <source>
        <dbReference type="ARBA" id="ARBA00022801"/>
    </source>
</evidence>
<dbReference type="EMBL" id="QTJX01000001">
    <property type="protein sequence ID" value="RDY61560.1"/>
    <property type="molecule type" value="Genomic_DNA"/>
</dbReference>
<evidence type="ECO:0000313" key="6">
    <source>
        <dbReference type="EMBL" id="RDY61560.1"/>
    </source>
</evidence>
<comment type="similarity">
    <text evidence="3">Belongs to the glycosyl hydrolase 5 (cellulase A) family.</text>
</comment>
<evidence type="ECO:0000256" key="3">
    <source>
        <dbReference type="RuleBase" id="RU361153"/>
    </source>
</evidence>
<feature type="chain" id="PRO_5016945257" evidence="4">
    <location>
        <begin position="24"/>
        <end position="335"/>
    </location>
</feature>
<evidence type="ECO:0000313" key="7">
    <source>
        <dbReference type="Proteomes" id="UP000261828"/>
    </source>
</evidence>
<dbReference type="OrthoDB" id="154460at2"/>
<dbReference type="GO" id="GO:0000272">
    <property type="term" value="P:polysaccharide catabolic process"/>
    <property type="evidence" value="ECO:0007669"/>
    <property type="project" value="InterPro"/>
</dbReference>
<keyword evidence="1 3" id="KW-0378">Hydrolase</keyword>
<dbReference type="AlphaFoldDB" id="A0A371JUV0"/>
<dbReference type="InterPro" id="IPR001547">
    <property type="entry name" value="Glyco_hydro_5"/>
</dbReference>
<reference evidence="6 7" key="1">
    <citation type="submission" date="2018-08" db="EMBL/GenBank/DDBJ databases">
        <title>Muricauda nanhaiensis sp. nov., isolated from seawater of the South China Sea.</title>
        <authorList>
            <person name="Dang Y."/>
        </authorList>
    </citation>
    <scope>NUCLEOTIDE SEQUENCE [LARGE SCALE GENOMIC DNA]</scope>
    <source>
        <strain evidence="6 7">SM1704</strain>
    </source>
</reference>
<dbReference type="GO" id="GO:0004553">
    <property type="term" value="F:hydrolase activity, hydrolyzing O-glycosyl compounds"/>
    <property type="evidence" value="ECO:0007669"/>
    <property type="project" value="InterPro"/>
</dbReference>
<dbReference type="Proteomes" id="UP000261828">
    <property type="component" value="Unassembled WGS sequence"/>
</dbReference>
<dbReference type="RefSeq" id="WP_116183440.1">
    <property type="nucleotide sequence ID" value="NZ_QTJX01000001.1"/>
</dbReference>
<keyword evidence="7" id="KW-1185">Reference proteome</keyword>
<sequence length="335" mass="38730">MGLHLKLFVLACTSLLSFSTILAQQSLDRITVKGNSFVNQKGDTIVFRGMSSSDPDKLKNDGLWTKQYFEEIKDWGANLVRFPVHPKRVRDRGLQEYLKLLDDGIKWAGELGIYVVIDWHSIGNLYTGIYLLDIYDTTQKETFNFWRTIAQRYGKNTTVAFYEIFNEPTTDQNRFGALDWDSWKAFNKQAITIIRANGGEGIPLVAGFNWAYDLTPLKFSPLDIEGIGYVSHPYPQKRAKPWEEKWTRDWGFAKNNYPIILTEMGFCGPEDPGAHVPVISDESYGTAITQYCDQRQISYVVWVFDMDWAPNMYTDKKFTPSRQGKFFKQKFNSYQ</sequence>
<keyword evidence="4" id="KW-0732">Signal</keyword>
<organism evidence="6 7">
    <name type="scientific">Flagellimonas nanhaiensis</name>
    <dbReference type="NCBI Taxonomy" id="2292706"/>
    <lineage>
        <taxon>Bacteria</taxon>
        <taxon>Pseudomonadati</taxon>
        <taxon>Bacteroidota</taxon>
        <taxon>Flavobacteriia</taxon>
        <taxon>Flavobacteriales</taxon>
        <taxon>Flavobacteriaceae</taxon>
        <taxon>Flagellimonas</taxon>
    </lineage>
</organism>
<name>A0A371JUV0_9FLAO</name>